<reference evidence="2 3" key="1">
    <citation type="journal article" date="2018" name="Arch. Microbiol.">
        <title>New insights into the metabolic potential of the phototrophic purple bacterium Rhodopila globiformis DSM 161(T) from its draft genome sequence and evidence for a vanadium-dependent nitrogenase.</title>
        <authorList>
            <person name="Imhoff J.F."/>
            <person name="Rahn T."/>
            <person name="Kunzel S."/>
            <person name="Neulinger S.C."/>
        </authorList>
    </citation>
    <scope>NUCLEOTIDE SEQUENCE [LARGE SCALE GENOMIC DNA]</scope>
    <source>
        <strain evidence="2 3">DSM 161</strain>
    </source>
</reference>
<feature type="compositionally biased region" description="Pro residues" evidence="1">
    <location>
        <begin position="81"/>
        <end position="96"/>
    </location>
</feature>
<organism evidence="2 3">
    <name type="scientific">Rhodopila globiformis</name>
    <name type="common">Rhodopseudomonas globiformis</name>
    <dbReference type="NCBI Taxonomy" id="1071"/>
    <lineage>
        <taxon>Bacteria</taxon>
        <taxon>Pseudomonadati</taxon>
        <taxon>Pseudomonadota</taxon>
        <taxon>Alphaproteobacteria</taxon>
        <taxon>Acetobacterales</taxon>
        <taxon>Acetobacteraceae</taxon>
        <taxon>Rhodopila</taxon>
    </lineage>
</organism>
<evidence type="ECO:0008006" key="4">
    <source>
        <dbReference type="Google" id="ProtNLM"/>
    </source>
</evidence>
<evidence type="ECO:0000313" key="3">
    <source>
        <dbReference type="Proteomes" id="UP000239724"/>
    </source>
</evidence>
<gene>
    <name evidence="2" type="ORF">CCS01_20685</name>
</gene>
<dbReference type="InterPro" id="IPR010466">
    <property type="entry name" value="DUF1058"/>
</dbReference>
<dbReference type="AlphaFoldDB" id="A0A2S6N511"/>
<evidence type="ECO:0000313" key="2">
    <source>
        <dbReference type="EMBL" id="PPQ29711.1"/>
    </source>
</evidence>
<dbReference type="Gene3D" id="2.30.30.40">
    <property type="entry name" value="SH3 Domains"/>
    <property type="match status" value="1"/>
</dbReference>
<comment type="caution">
    <text evidence="2">The sequence shown here is derived from an EMBL/GenBank/DDBJ whole genome shotgun (WGS) entry which is preliminary data.</text>
</comment>
<feature type="compositionally biased region" description="Basic and acidic residues" evidence="1">
    <location>
        <begin position="104"/>
        <end position="121"/>
    </location>
</feature>
<dbReference type="Pfam" id="PF06347">
    <property type="entry name" value="SH3_4"/>
    <property type="match status" value="2"/>
</dbReference>
<accession>A0A2S6N511</accession>
<evidence type="ECO:0000256" key="1">
    <source>
        <dbReference type="SAM" id="MobiDB-lite"/>
    </source>
</evidence>
<dbReference type="EMBL" id="NHRY01000221">
    <property type="protein sequence ID" value="PPQ29711.1"/>
    <property type="molecule type" value="Genomic_DNA"/>
</dbReference>
<name>A0A2S6N511_RHOGL</name>
<keyword evidence="3" id="KW-1185">Reference proteome</keyword>
<feature type="region of interest" description="Disordered" evidence="1">
    <location>
        <begin position="31"/>
        <end position="125"/>
    </location>
</feature>
<protein>
    <recommendedName>
        <fullName evidence="4">SH3b domain-containing protein</fullName>
    </recommendedName>
</protein>
<sequence>MSAAAAIAGAVAFGCVPLIGWPSAWAQTGALPGTVHPAPEHPSRSASRQPGHHEEHAGRATPVVSAHGSSHPHKPHTAVAPPAPARPAPVEAPPAASPSAPSPEAEKPQDVEKPDGSEAKKLPRFASLRADEVNMRAGPGRRYRINWVYKRRDLPVEIMREYDVWRWVRDPDGIEGWMQQATLMGRRTFIVQKADATLRAEASDAAAAVAILKPGVIGRIRSCEAASDWCNVQAGSYRGYLRREQFWGVFPGEAINP</sequence>
<proteinExistence type="predicted"/>
<dbReference type="Proteomes" id="UP000239724">
    <property type="component" value="Unassembled WGS sequence"/>
</dbReference>